<dbReference type="GO" id="GO:0016020">
    <property type="term" value="C:membrane"/>
    <property type="evidence" value="ECO:0007669"/>
    <property type="project" value="InterPro"/>
</dbReference>
<evidence type="ECO:0000313" key="3">
    <source>
        <dbReference type="EMBL" id="KAK4541255.1"/>
    </source>
</evidence>
<feature type="transmembrane region" description="Helical" evidence="1">
    <location>
        <begin position="386"/>
        <end position="404"/>
    </location>
</feature>
<dbReference type="PANTHER" id="PTHR19346:SF4">
    <property type="entry name" value="SUGAR PHOSPHATE TRANSPORTER DOMAIN-CONTAINING PROTEIN"/>
    <property type="match status" value="1"/>
</dbReference>
<keyword evidence="1" id="KW-0812">Transmembrane</keyword>
<feature type="transmembrane region" description="Helical" evidence="1">
    <location>
        <begin position="362"/>
        <end position="380"/>
    </location>
</feature>
<protein>
    <recommendedName>
        <fullName evidence="2">EamA domain-containing protein</fullName>
    </recommendedName>
</protein>
<feature type="transmembrane region" description="Helical" evidence="1">
    <location>
        <begin position="215"/>
        <end position="235"/>
    </location>
</feature>
<feature type="domain" description="EamA" evidence="2">
    <location>
        <begin position="154"/>
        <end position="231"/>
    </location>
</feature>
<organism evidence="3 4">
    <name type="scientific">Oleoguttula mirabilis</name>
    <dbReference type="NCBI Taxonomy" id="1507867"/>
    <lineage>
        <taxon>Eukaryota</taxon>
        <taxon>Fungi</taxon>
        <taxon>Dikarya</taxon>
        <taxon>Ascomycota</taxon>
        <taxon>Pezizomycotina</taxon>
        <taxon>Dothideomycetes</taxon>
        <taxon>Dothideomycetidae</taxon>
        <taxon>Mycosphaerellales</taxon>
        <taxon>Teratosphaeriaceae</taxon>
        <taxon>Oleoguttula</taxon>
    </lineage>
</organism>
<feature type="transmembrane region" description="Helical" evidence="1">
    <location>
        <begin position="156"/>
        <end position="179"/>
    </location>
</feature>
<sequence>MNAPTPRDEQHQPFLAAGRTSDEIELAQFDGGRAGDRTPDLHYAQAQAKPSPFLIGVALLITVLGFTINTEATAYFEDVLLWKKPFATLYITHSSLALPWICHVAYLRFKNRHIDYRVWVREYNNQLRGSISTIDAYVTDGPKLVWKRRGRLGGPLDFLATAMAIVTLVLTVSGASWFLSLSLTTPADLTAIYNCSTFFAAAFSVPLLKEKLGRLTIVAVILSIVGTFIIAYGDTTAEHPLNDGSSGSQVGTSRLLGNLVACVGAVAFGLYEVLFKKWACSSRPMSAEASLPLTLAASALTGVYTFCTLWVALILLHVFGIETFVWPSMEVALWITIAVLSGSISITLLVVLVIWTDPIFGSFANVLSVFFVTLADWLIFGLSPSTAAFAGGGMVIVAFSMLTWDTFAVKKH</sequence>
<gene>
    <name evidence="3" type="ORF">LTR36_008171</name>
</gene>
<accession>A0AAV9J8X4</accession>
<keyword evidence="1" id="KW-1133">Transmembrane helix</keyword>
<evidence type="ECO:0000313" key="4">
    <source>
        <dbReference type="Proteomes" id="UP001324427"/>
    </source>
</evidence>
<keyword evidence="4" id="KW-1185">Reference proteome</keyword>
<dbReference type="InterPro" id="IPR037185">
    <property type="entry name" value="EmrE-like"/>
</dbReference>
<keyword evidence="1" id="KW-0472">Membrane</keyword>
<evidence type="ECO:0000256" key="1">
    <source>
        <dbReference type="SAM" id="Phobius"/>
    </source>
</evidence>
<feature type="transmembrane region" description="Helical" evidence="1">
    <location>
        <begin position="295"/>
        <end position="319"/>
    </location>
</feature>
<evidence type="ECO:0000259" key="2">
    <source>
        <dbReference type="Pfam" id="PF00892"/>
    </source>
</evidence>
<name>A0AAV9J8X4_9PEZI</name>
<feature type="transmembrane region" description="Helical" evidence="1">
    <location>
        <begin position="191"/>
        <end position="208"/>
    </location>
</feature>
<feature type="transmembrane region" description="Helical" evidence="1">
    <location>
        <begin position="255"/>
        <end position="274"/>
    </location>
</feature>
<dbReference type="SUPFAM" id="SSF103481">
    <property type="entry name" value="Multidrug resistance efflux transporter EmrE"/>
    <property type="match status" value="2"/>
</dbReference>
<dbReference type="Pfam" id="PF00892">
    <property type="entry name" value="EamA"/>
    <property type="match status" value="1"/>
</dbReference>
<dbReference type="InterPro" id="IPR026505">
    <property type="entry name" value="Solute_c_fam_35_mem_F3/F4"/>
</dbReference>
<comment type="caution">
    <text evidence="3">The sequence shown here is derived from an EMBL/GenBank/DDBJ whole genome shotgun (WGS) entry which is preliminary data.</text>
</comment>
<dbReference type="PANTHER" id="PTHR19346">
    <property type="entry name" value="SUGAR PHOSPHATE TRANSPORTER DOMAIN-CONTAINING PROTEIN"/>
    <property type="match status" value="1"/>
</dbReference>
<proteinExistence type="predicted"/>
<feature type="transmembrane region" description="Helical" evidence="1">
    <location>
        <begin position="88"/>
        <end position="107"/>
    </location>
</feature>
<reference evidence="3 4" key="1">
    <citation type="submission" date="2021-11" db="EMBL/GenBank/DDBJ databases">
        <title>Black yeast isolated from Biological Soil Crust.</title>
        <authorList>
            <person name="Kurbessoian T."/>
        </authorList>
    </citation>
    <scope>NUCLEOTIDE SEQUENCE [LARGE SCALE GENOMIC DNA]</scope>
    <source>
        <strain evidence="3 4">CCFEE 5522</strain>
    </source>
</reference>
<feature type="transmembrane region" description="Helical" evidence="1">
    <location>
        <begin position="53"/>
        <end position="76"/>
    </location>
</feature>
<dbReference type="EMBL" id="JAVFHQ010000055">
    <property type="protein sequence ID" value="KAK4541255.1"/>
    <property type="molecule type" value="Genomic_DNA"/>
</dbReference>
<dbReference type="InterPro" id="IPR000620">
    <property type="entry name" value="EamA_dom"/>
</dbReference>
<dbReference type="Proteomes" id="UP001324427">
    <property type="component" value="Unassembled WGS sequence"/>
</dbReference>
<feature type="transmembrane region" description="Helical" evidence="1">
    <location>
        <begin position="331"/>
        <end position="355"/>
    </location>
</feature>
<dbReference type="AlphaFoldDB" id="A0AAV9J8X4"/>